<sequence>MDDNILSNGLNELRLADANILNLAKQMVEGQDLFPLDILANAVLNRSLALINGFIVLAEADNYLAAIHLIRLHLDSFLRFAAAWQVDQPHEFALKVLDGEPIRQLKDRTGTKMTDAYLVGIFSKDYPWIKSVYDTTSGYIHLSDKHIYASTRIEKEQRMMHFSIARKDRFLSLDLKVDAINGMIAITNCITQYVNGWTWTKANPDKLDELK</sequence>
<dbReference type="EMBL" id="VTHL01000011">
    <property type="protein sequence ID" value="TYZ08937.1"/>
    <property type="molecule type" value="Genomic_DNA"/>
</dbReference>
<evidence type="ECO:0000313" key="2">
    <source>
        <dbReference type="Proteomes" id="UP000322791"/>
    </source>
</evidence>
<reference evidence="1 2" key="1">
    <citation type="submission" date="2019-08" db="EMBL/GenBank/DDBJ databases">
        <authorList>
            <person name="Seo M.-J."/>
        </authorList>
    </citation>
    <scope>NUCLEOTIDE SEQUENCE [LARGE SCALE GENOMIC DNA]</scope>
    <source>
        <strain evidence="1 2">KIGAM108</strain>
    </source>
</reference>
<name>A0A5D6V159_9BACT</name>
<keyword evidence="2" id="KW-1185">Reference proteome</keyword>
<evidence type="ECO:0000313" key="1">
    <source>
        <dbReference type="EMBL" id="TYZ08937.1"/>
    </source>
</evidence>
<dbReference type="Proteomes" id="UP000322791">
    <property type="component" value="Unassembled WGS sequence"/>
</dbReference>
<proteinExistence type="predicted"/>
<dbReference type="RefSeq" id="WP_149071262.1">
    <property type="nucleotide sequence ID" value="NZ_VTHL01000011.1"/>
</dbReference>
<dbReference type="AlphaFoldDB" id="A0A5D6V159"/>
<gene>
    <name evidence="1" type="ORF">FY528_12035</name>
</gene>
<accession>A0A5D6V159</accession>
<protein>
    <submittedName>
        <fullName evidence="1">Uncharacterized protein</fullName>
    </submittedName>
</protein>
<organism evidence="1 2">
    <name type="scientific">Hymenobacter lutimineralis</name>
    <dbReference type="NCBI Taxonomy" id="2606448"/>
    <lineage>
        <taxon>Bacteria</taxon>
        <taxon>Pseudomonadati</taxon>
        <taxon>Bacteroidota</taxon>
        <taxon>Cytophagia</taxon>
        <taxon>Cytophagales</taxon>
        <taxon>Hymenobacteraceae</taxon>
        <taxon>Hymenobacter</taxon>
    </lineage>
</organism>
<comment type="caution">
    <text evidence="1">The sequence shown here is derived from an EMBL/GenBank/DDBJ whole genome shotgun (WGS) entry which is preliminary data.</text>
</comment>